<reference evidence="1 2" key="1">
    <citation type="submission" date="2017-10" db="EMBL/GenBank/DDBJ databases">
        <title>Extensive intraspecific genome diversity in a model arbuscular mycorrhizal fungus.</title>
        <authorList>
            <person name="Chen E.C.H."/>
            <person name="Morin E."/>
            <person name="Baudet D."/>
            <person name="Noel J."/>
            <person name="Ndikumana S."/>
            <person name="Charron P."/>
            <person name="St-Onge C."/>
            <person name="Giorgi J."/>
            <person name="Grigoriev I.V."/>
            <person name="Roux C."/>
            <person name="Martin F.M."/>
            <person name="Corradi N."/>
        </authorList>
    </citation>
    <scope>NUCLEOTIDE SEQUENCE [LARGE SCALE GENOMIC DNA]</scope>
    <source>
        <strain evidence="1 2">A1</strain>
    </source>
</reference>
<accession>A0A2N0QHD3</accession>
<dbReference type="AlphaFoldDB" id="A0A2N0QHD3"/>
<dbReference type="VEuPathDB" id="FungiDB:RhiirA1_486326"/>
<comment type="caution">
    <text evidence="1">The sequence shown here is derived from an EMBL/GenBank/DDBJ whole genome shotgun (WGS) entry which is preliminary data.</text>
</comment>
<name>A0A2N0QHD3_9GLOM</name>
<organism evidence="1 2">
    <name type="scientific">Rhizophagus irregularis</name>
    <dbReference type="NCBI Taxonomy" id="588596"/>
    <lineage>
        <taxon>Eukaryota</taxon>
        <taxon>Fungi</taxon>
        <taxon>Fungi incertae sedis</taxon>
        <taxon>Mucoromycota</taxon>
        <taxon>Glomeromycotina</taxon>
        <taxon>Glomeromycetes</taxon>
        <taxon>Glomerales</taxon>
        <taxon>Glomeraceae</taxon>
        <taxon>Rhizophagus</taxon>
    </lineage>
</organism>
<evidence type="ECO:0000313" key="2">
    <source>
        <dbReference type="Proteomes" id="UP000232688"/>
    </source>
</evidence>
<sequence length="90" mass="10376">FKICNVPQCRKSQLFRNCLFAAPSLTAIYSAVEGYVIAERLTADRRNMLATSISEHVTSMDLKQQKRSKKQKSVIRSNLVKRKNLRWCNS</sequence>
<protein>
    <submittedName>
        <fullName evidence="1">Uncharacterized protein</fullName>
    </submittedName>
</protein>
<feature type="non-terminal residue" evidence="1">
    <location>
        <position position="1"/>
    </location>
</feature>
<reference evidence="1 2" key="2">
    <citation type="submission" date="2017-10" db="EMBL/GenBank/DDBJ databases">
        <title>Genome analyses suggest a sexual origin of heterokaryosis in a supposedly ancient asexual fungus.</title>
        <authorList>
            <person name="Corradi N."/>
            <person name="Sedzielewska K."/>
            <person name="Noel J."/>
            <person name="Charron P."/>
            <person name="Farinelli L."/>
            <person name="Marton T."/>
            <person name="Kruger M."/>
            <person name="Pelin A."/>
            <person name="Brachmann A."/>
            <person name="Corradi N."/>
        </authorList>
    </citation>
    <scope>NUCLEOTIDE SEQUENCE [LARGE SCALE GENOMIC DNA]</scope>
    <source>
        <strain evidence="1 2">A1</strain>
    </source>
</reference>
<dbReference type="EMBL" id="LLXH01009978">
    <property type="protein sequence ID" value="PKC50458.1"/>
    <property type="molecule type" value="Genomic_DNA"/>
</dbReference>
<proteinExistence type="predicted"/>
<gene>
    <name evidence="1" type="ORF">RhiirA1_486326</name>
</gene>
<evidence type="ECO:0000313" key="1">
    <source>
        <dbReference type="EMBL" id="PKC50458.1"/>
    </source>
</evidence>
<dbReference type="Proteomes" id="UP000232688">
    <property type="component" value="Unassembled WGS sequence"/>
</dbReference>